<name>A0AAE8NAM4_BURCE</name>
<dbReference type="AlphaFoldDB" id="A0AAE8NAM4"/>
<sequence>MRMHGTIRSGMGIASMAAPSLDIRPLMNKLDLLRRVLTALFSARFIELQRAARRR</sequence>
<comment type="caution">
    <text evidence="1">The sequence shown here is derived from an EMBL/GenBank/DDBJ whole genome shotgun (WGS) entry which is preliminary data.</text>
</comment>
<proteinExistence type="predicted"/>
<dbReference type="EMBL" id="UARD01000003">
    <property type="protein sequence ID" value="SPV13883.1"/>
    <property type="molecule type" value="Genomic_DNA"/>
</dbReference>
<gene>
    <name evidence="1" type="ORF">NCTC10661_00958</name>
</gene>
<organism evidence="1 2">
    <name type="scientific">Burkholderia cepacia</name>
    <name type="common">Pseudomonas cepacia</name>
    <dbReference type="NCBI Taxonomy" id="292"/>
    <lineage>
        <taxon>Bacteria</taxon>
        <taxon>Pseudomonadati</taxon>
        <taxon>Pseudomonadota</taxon>
        <taxon>Betaproteobacteria</taxon>
        <taxon>Burkholderiales</taxon>
        <taxon>Burkholderiaceae</taxon>
        <taxon>Burkholderia</taxon>
        <taxon>Burkholderia cepacia complex</taxon>
    </lineage>
</organism>
<accession>A0AAE8NAM4</accession>
<reference evidence="1 2" key="1">
    <citation type="submission" date="2018-06" db="EMBL/GenBank/DDBJ databases">
        <authorList>
            <consortium name="Pathogen Informatics"/>
            <person name="Doyle S."/>
        </authorList>
    </citation>
    <scope>NUCLEOTIDE SEQUENCE [LARGE SCALE GENOMIC DNA]</scope>
    <source>
        <strain evidence="1 2">NCTC10661</strain>
    </source>
</reference>
<evidence type="ECO:0000313" key="1">
    <source>
        <dbReference type="EMBL" id="SPV13883.1"/>
    </source>
</evidence>
<protein>
    <submittedName>
        <fullName evidence="1">Uncharacterized protein</fullName>
    </submittedName>
</protein>
<evidence type="ECO:0000313" key="2">
    <source>
        <dbReference type="Proteomes" id="UP000250416"/>
    </source>
</evidence>
<dbReference type="Proteomes" id="UP000250416">
    <property type="component" value="Unassembled WGS sequence"/>
</dbReference>